<reference evidence="1 2" key="1">
    <citation type="journal article" date="2018" name="Science">
        <title>The opium poppy genome and morphinan production.</title>
        <authorList>
            <person name="Guo L."/>
            <person name="Winzer T."/>
            <person name="Yang X."/>
            <person name="Li Y."/>
            <person name="Ning Z."/>
            <person name="He Z."/>
            <person name="Teodor R."/>
            <person name="Lu Y."/>
            <person name="Bowser T.A."/>
            <person name="Graham I.A."/>
            <person name="Ye K."/>
        </authorList>
    </citation>
    <scope>NUCLEOTIDE SEQUENCE [LARGE SCALE GENOMIC DNA]</scope>
    <source>
        <strain evidence="2">cv. HN1</strain>
        <tissue evidence="1">Leaves</tissue>
    </source>
</reference>
<protein>
    <submittedName>
        <fullName evidence="1">Uncharacterized protein</fullName>
    </submittedName>
</protein>
<dbReference type="AlphaFoldDB" id="A0A4Y7IU86"/>
<sequence length="73" mass="8598">MEEIRANPIVTIETSLLPISVKNWILDWNTDPAGWYKEEGDWNASILWHIWKARCEKIFEKTRPNPGNIQIYG</sequence>
<proteinExistence type="predicted"/>
<dbReference type="EMBL" id="CM010716">
    <property type="protein sequence ID" value="RZC52247.1"/>
    <property type="molecule type" value="Genomic_DNA"/>
</dbReference>
<dbReference type="Gramene" id="RZC52247">
    <property type="protein sequence ID" value="RZC52247"/>
    <property type="gene ID" value="C5167_020669"/>
</dbReference>
<organism evidence="1 2">
    <name type="scientific">Papaver somniferum</name>
    <name type="common">Opium poppy</name>
    <dbReference type="NCBI Taxonomy" id="3469"/>
    <lineage>
        <taxon>Eukaryota</taxon>
        <taxon>Viridiplantae</taxon>
        <taxon>Streptophyta</taxon>
        <taxon>Embryophyta</taxon>
        <taxon>Tracheophyta</taxon>
        <taxon>Spermatophyta</taxon>
        <taxon>Magnoliopsida</taxon>
        <taxon>Ranunculales</taxon>
        <taxon>Papaveraceae</taxon>
        <taxon>Papaveroideae</taxon>
        <taxon>Papaver</taxon>
    </lineage>
</organism>
<gene>
    <name evidence="1" type="ORF">C5167_020669</name>
</gene>
<name>A0A4Y7IU86_PAPSO</name>
<accession>A0A4Y7IU86</accession>
<keyword evidence="2" id="KW-1185">Reference proteome</keyword>
<evidence type="ECO:0000313" key="2">
    <source>
        <dbReference type="Proteomes" id="UP000316621"/>
    </source>
</evidence>
<evidence type="ECO:0000313" key="1">
    <source>
        <dbReference type="EMBL" id="RZC52247.1"/>
    </source>
</evidence>
<dbReference type="Proteomes" id="UP000316621">
    <property type="component" value="Chromosome 2"/>
</dbReference>